<name>A0A1C3WUU4_9HYPH</name>
<accession>A0A1C3WUU4</accession>
<protein>
    <recommendedName>
        <fullName evidence="4">DUF1109 family protein</fullName>
    </recommendedName>
</protein>
<gene>
    <name evidence="2" type="ORF">GA0061101_117125</name>
</gene>
<dbReference type="RefSeq" id="WP_092575703.1">
    <property type="nucleotide sequence ID" value="NZ_FMAF01000017.1"/>
</dbReference>
<feature type="transmembrane region" description="Helical" evidence="1">
    <location>
        <begin position="58"/>
        <end position="77"/>
    </location>
</feature>
<reference evidence="2 3" key="1">
    <citation type="submission" date="2016-08" db="EMBL/GenBank/DDBJ databases">
        <authorList>
            <person name="Seilhamer J.J."/>
        </authorList>
    </citation>
    <scope>NUCLEOTIDE SEQUENCE [LARGE SCALE GENOMIC DNA]</scope>
    <source>
        <strain evidence="2 3">P1-7</strain>
    </source>
</reference>
<keyword evidence="1" id="KW-1133">Transmembrane helix</keyword>
<dbReference type="InterPro" id="IPR009495">
    <property type="entry name" value="NrsF"/>
</dbReference>
<keyword evidence="1" id="KW-0812">Transmembrane</keyword>
<feature type="transmembrane region" description="Helical" evidence="1">
    <location>
        <begin position="157"/>
        <end position="176"/>
    </location>
</feature>
<evidence type="ECO:0000313" key="2">
    <source>
        <dbReference type="EMBL" id="SCB43730.1"/>
    </source>
</evidence>
<evidence type="ECO:0000256" key="1">
    <source>
        <dbReference type="SAM" id="Phobius"/>
    </source>
</evidence>
<feature type="transmembrane region" description="Helical" evidence="1">
    <location>
        <begin position="123"/>
        <end position="145"/>
    </location>
</feature>
<organism evidence="2 3">
    <name type="scientific">Rhizobium lusitanum</name>
    <dbReference type="NCBI Taxonomy" id="293958"/>
    <lineage>
        <taxon>Bacteria</taxon>
        <taxon>Pseudomonadati</taxon>
        <taxon>Pseudomonadota</taxon>
        <taxon>Alphaproteobacteria</taxon>
        <taxon>Hyphomicrobiales</taxon>
        <taxon>Rhizobiaceae</taxon>
        <taxon>Rhizobium/Agrobacterium group</taxon>
        <taxon>Rhizobium</taxon>
    </lineage>
</organism>
<evidence type="ECO:0008006" key="4">
    <source>
        <dbReference type="Google" id="ProtNLM"/>
    </source>
</evidence>
<feature type="transmembrane region" description="Helical" evidence="1">
    <location>
        <begin position="188"/>
        <end position="205"/>
    </location>
</feature>
<dbReference type="Pfam" id="PF06532">
    <property type="entry name" value="NrsF"/>
    <property type="match status" value="1"/>
</dbReference>
<feature type="transmembrane region" description="Helical" evidence="1">
    <location>
        <begin position="89"/>
        <end position="111"/>
    </location>
</feature>
<feature type="transmembrane region" description="Helical" evidence="1">
    <location>
        <begin position="23"/>
        <end position="46"/>
    </location>
</feature>
<dbReference type="EMBL" id="FMAF01000017">
    <property type="protein sequence ID" value="SCB43730.1"/>
    <property type="molecule type" value="Genomic_DNA"/>
</dbReference>
<dbReference type="OrthoDB" id="9816468at2"/>
<dbReference type="AlphaFoldDB" id="A0A1C3WUU4"/>
<dbReference type="Proteomes" id="UP000199205">
    <property type="component" value="Unassembled WGS sequence"/>
</dbReference>
<proteinExistence type="predicted"/>
<evidence type="ECO:0000313" key="3">
    <source>
        <dbReference type="Proteomes" id="UP000199205"/>
    </source>
</evidence>
<sequence>MKTNDLIALLAHDAPVRINLSQALFHAAIAATIIAGAAFFGFIGFRVDIDTAVESVRFLFKFVITLALAITAGSLLLQIGRPGTSLGPWAWWLCLPVALVASAVALELLVMPSSTWEARMIGHNARLCLTIIPSLSAFPLACFLYAMRHGAPERPGVAGAVAGLVSAGIAATFYAANCNDDSPLFVMFWYPMAIAVVCAVGALFGQKMLKW</sequence>
<keyword evidence="1" id="KW-0472">Membrane</keyword>